<accession>A0AAX1K0B7</accession>
<dbReference type="SUPFAM" id="SSF51430">
    <property type="entry name" value="NAD(P)-linked oxidoreductase"/>
    <property type="match status" value="1"/>
</dbReference>
<keyword evidence="1" id="KW-0560">Oxidoreductase</keyword>
<dbReference type="GO" id="GO:0016491">
    <property type="term" value="F:oxidoreductase activity"/>
    <property type="evidence" value="ECO:0007669"/>
    <property type="project" value="UniProtKB-KW"/>
</dbReference>
<proteinExistence type="predicted"/>
<sequence>MKNLRSLGHSDLLLSPIGLGTWQFSNQGRNWWKPVSSYLVYDIIKASLQGGINWLDTAEYYGHGNSEKFIGSILKLLEKEGSLTGTIYIADKWFPLLRSAKTIAQTFSGRLSNLQRPFIDLYQIHHPTSISPLKKQAEELANLQEKGLIKAIGISNFSAHQMVKMDELLKSFGLRLDSNQVKYNLLHRKPERNSVLDVAKERGISLIAYSPLQQGVLTGRFHAEPDSIKKISMLRRLNSGLSSRSLKKTQPLIELLQKLADKYHKTPAQISLNWLIHAHGSTVFAIPGASSLKQAQSNLEAQNFKLTKTDLQKLSVDSEKLN</sequence>
<evidence type="ECO:0000256" key="1">
    <source>
        <dbReference type="ARBA" id="ARBA00023002"/>
    </source>
</evidence>
<dbReference type="EMBL" id="CP066294">
    <property type="protein sequence ID" value="QQL46652.1"/>
    <property type="molecule type" value="Genomic_DNA"/>
</dbReference>
<dbReference type="RefSeq" id="WP_192072073.1">
    <property type="nucleotide sequence ID" value="NZ_CP066294.2"/>
</dbReference>
<organism evidence="3 4">
    <name type="scientific">Streptococcus mutans</name>
    <dbReference type="NCBI Taxonomy" id="1309"/>
    <lineage>
        <taxon>Bacteria</taxon>
        <taxon>Bacillati</taxon>
        <taxon>Bacillota</taxon>
        <taxon>Bacilli</taxon>
        <taxon>Lactobacillales</taxon>
        <taxon>Streptococcaceae</taxon>
        <taxon>Streptococcus</taxon>
    </lineage>
</organism>
<dbReference type="PROSITE" id="PS00062">
    <property type="entry name" value="ALDOKETO_REDUCTASE_2"/>
    <property type="match status" value="1"/>
</dbReference>
<dbReference type="InterPro" id="IPR020471">
    <property type="entry name" value="AKR"/>
</dbReference>
<dbReference type="PANTHER" id="PTHR43364:SF4">
    <property type="entry name" value="NAD(P)-LINKED OXIDOREDUCTASE SUPERFAMILY PROTEIN"/>
    <property type="match status" value="1"/>
</dbReference>
<dbReference type="Pfam" id="PF00248">
    <property type="entry name" value="Aldo_ket_red"/>
    <property type="match status" value="1"/>
</dbReference>
<evidence type="ECO:0000313" key="4">
    <source>
        <dbReference type="Proteomes" id="UP000595884"/>
    </source>
</evidence>
<feature type="domain" description="NADP-dependent oxidoreductase" evidence="2">
    <location>
        <begin position="16"/>
        <end position="314"/>
    </location>
</feature>
<dbReference type="PRINTS" id="PR00069">
    <property type="entry name" value="ALDKETRDTASE"/>
</dbReference>
<gene>
    <name evidence="3" type="ORF">IGS65_005955</name>
</gene>
<dbReference type="InterPro" id="IPR018170">
    <property type="entry name" value="Aldo/ket_reductase_CS"/>
</dbReference>
<dbReference type="PANTHER" id="PTHR43364">
    <property type="entry name" value="NADH-SPECIFIC METHYLGLYOXAL REDUCTASE-RELATED"/>
    <property type="match status" value="1"/>
</dbReference>
<evidence type="ECO:0000313" key="3">
    <source>
        <dbReference type="EMBL" id="QQL46652.1"/>
    </source>
</evidence>
<name>A0AAX1K0B7_STRMG</name>
<protein>
    <submittedName>
        <fullName evidence="3">Aldo/keto reductase</fullName>
    </submittedName>
</protein>
<evidence type="ECO:0000259" key="2">
    <source>
        <dbReference type="Pfam" id="PF00248"/>
    </source>
</evidence>
<dbReference type="Proteomes" id="UP000595884">
    <property type="component" value="Chromosome"/>
</dbReference>
<dbReference type="AlphaFoldDB" id="A0AAX1K0B7"/>
<dbReference type="InterPro" id="IPR050523">
    <property type="entry name" value="AKR_Detox_Biosynth"/>
</dbReference>
<dbReference type="Gene3D" id="3.20.20.100">
    <property type="entry name" value="NADP-dependent oxidoreductase domain"/>
    <property type="match status" value="1"/>
</dbReference>
<dbReference type="InterPro" id="IPR036812">
    <property type="entry name" value="NAD(P)_OxRdtase_dom_sf"/>
</dbReference>
<reference evidence="4" key="1">
    <citation type="submission" date="2020-12" db="EMBL/GenBank/DDBJ databases">
        <authorList>
            <person name="Wen Z.T."/>
        </authorList>
    </citation>
    <scope>NUCLEOTIDE SEQUENCE [LARGE SCALE GENOMIC DNA]</scope>
    <source>
        <strain evidence="4">27-3</strain>
    </source>
</reference>
<dbReference type="InterPro" id="IPR023210">
    <property type="entry name" value="NADP_OxRdtase_dom"/>
</dbReference>